<evidence type="ECO:0000256" key="9">
    <source>
        <dbReference type="ARBA" id="ARBA00023229"/>
    </source>
</evidence>
<comment type="subunit">
    <text evidence="3 11">Homodimer.</text>
</comment>
<dbReference type="FunFam" id="3.40.50.970:FF:000005">
    <property type="entry name" value="1-deoxy-D-xylulose-5-phosphate synthase"/>
    <property type="match status" value="1"/>
</dbReference>
<comment type="caution">
    <text evidence="13">The sequence shown here is derived from an EMBL/GenBank/DDBJ whole genome shotgun (WGS) entry which is preliminary data.</text>
</comment>
<dbReference type="InterPro" id="IPR020826">
    <property type="entry name" value="Transketolase_BS"/>
</dbReference>
<feature type="domain" description="Transketolase-like pyrimidine-binding" evidence="12">
    <location>
        <begin position="313"/>
        <end position="477"/>
    </location>
</feature>
<dbReference type="UniPathway" id="UPA00064">
    <property type="reaction ID" value="UER00091"/>
</dbReference>
<dbReference type="Pfam" id="PF13292">
    <property type="entry name" value="DXP_synthase_N"/>
    <property type="match status" value="1"/>
</dbReference>
<dbReference type="HAMAP" id="MF_00315">
    <property type="entry name" value="DXP_synth"/>
    <property type="match status" value="1"/>
</dbReference>
<organism evidence="13 14">
    <name type="scientific">Caenimonas sedimenti</name>
    <dbReference type="NCBI Taxonomy" id="2596921"/>
    <lineage>
        <taxon>Bacteria</taxon>
        <taxon>Pseudomonadati</taxon>
        <taxon>Pseudomonadota</taxon>
        <taxon>Betaproteobacteria</taxon>
        <taxon>Burkholderiales</taxon>
        <taxon>Comamonadaceae</taxon>
        <taxon>Caenimonas</taxon>
    </lineage>
</organism>
<keyword evidence="6 11" id="KW-0460">Magnesium</keyword>
<evidence type="ECO:0000256" key="6">
    <source>
        <dbReference type="ARBA" id="ARBA00022842"/>
    </source>
</evidence>
<dbReference type="FunFam" id="3.40.50.920:FF:000002">
    <property type="entry name" value="1-deoxy-D-xylulose-5-phosphate synthase"/>
    <property type="match status" value="1"/>
</dbReference>
<comment type="catalytic activity">
    <reaction evidence="11">
        <text>D-glyceraldehyde 3-phosphate + pyruvate + H(+) = 1-deoxy-D-xylulose 5-phosphate + CO2</text>
        <dbReference type="Rhea" id="RHEA:12605"/>
        <dbReference type="ChEBI" id="CHEBI:15361"/>
        <dbReference type="ChEBI" id="CHEBI:15378"/>
        <dbReference type="ChEBI" id="CHEBI:16526"/>
        <dbReference type="ChEBI" id="CHEBI:57792"/>
        <dbReference type="ChEBI" id="CHEBI:59776"/>
        <dbReference type="EC" id="2.2.1.7"/>
    </reaction>
</comment>
<dbReference type="SMART" id="SM00861">
    <property type="entry name" value="Transket_pyr"/>
    <property type="match status" value="1"/>
</dbReference>
<evidence type="ECO:0000256" key="11">
    <source>
        <dbReference type="HAMAP-Rule" id="MF_00315"/>
    </source>
</evidence>
<feature type="binding site" evidence="11">
    <location>
        <begin position="115"/>
        <end position="117"/>
    </location>
    <ligand>
        <name>thiamine diphosphate</name>
        <dbReference type="ChEBI" id="CHEBI:58937"/>
    </ligand>
</feature>
<dbReference type="Pfam" id="PF02779">
    <property type="entry name" value="Transket_pyr"/>
    <property type="match status" value="1"/>
</dbReference>
<dbReference type="InterPro" id="IPR029061">
    <property type="entry name" value="THDP-binding"/>
</dbReference>
<comment type="cofactor">
    <cofactor evidence="11">
        <name>thiamine diphosphate</name>
        <dbReference type="ChEBI" id="CHEBI:58937"/>
    </cofactor>
    <text evidence="11">Binds 1 thiamine pyrophosphate per subunit.</text>
</comment>
<dbReference type="InterPro" id="IPR005477">
    <property type="entry name" value="Dxylulose-5-P_synthase"/>
</dbReference>
<keyword evidence="14" id="KW-1185">Reference proteome</keyword>
<accession>A0A562ZJP1</accession>
<feature type="binding site" evidence="11">
    <location>
        <position position="74"/>
    </location>
    <ligand>
        <name>thiamine diphosphate</name>
        <dbReference type="ChEBI" id="CHEBI:58937"/>
    </ligand>
</feature>
<keyword evidence="8 11" id="KW-0786">Thiamine pyrophosphate</keyword>
<feature type="binding site" evidence="11">
    <location>
        <position position="364"/>
    </location>
    <ligand>
        <name>thiamine diphosphate</name>
        <dbReference type="ChEBI" id="CHEBI:58937"/>
    </ligand>
</feature>
<dbReference type="RefSeq" id="WP_145895449.1">
    <property type="nucleotide sequence ID" value="NZ_VOBQ01000019.1"/>
</dbReference>
<dbReference type="GO" id="GO:0019288">
    <property type="term" value="P:isopentenyl diphosphate biosynthetic process, methylerythritol 4-phosphate pathway"/>
    <property type="evidence" value="ECO:0007669"/>
    <property type="project" value="TreeGrafter"/>
</dbReference>
<feature type="binding site" evidence="11">
    <location>
        <position position="282"/>
    </location>
    <ligand>
        <name>thiamine diphosphate</name>
        <dbReference type="ChEBI" id="CHEBI:58937"/>
    </ligand>
</feature>
<evidence type="ECO:0000256" key="8">
    <source>
        <dbReference type="ARBA" id="ARBA00023052"/>
    </source>
</evidence>
<evidence type="ECO:0000313" key="13">
    <source>
        <dbReference type="EMBL" id="TWO68535.1"/>
    </source>
</evidence>
<dbReference type="NCBIfam" id="TIGR00204">
    <property type="entry name" value="dxs"/>
    <property type="match status" value="1"/>
</dbReference>
<dbReference type="CDD" id="cd07033">
    <property type="entry name" value="TPP_PYR_DXS_TK_like"/>
    <property type="match status" value="1"/>
</dbReference>
<dbReference type="GO" id="GO:0000287">
    <property type="term" value="F:magnesium ion binding"/>
    <property type="evidence" value="ECO:0007669"/>
    <property type="project" value="UniProtKB-UniRule"/>
</dbReference>
<evidence type="ECO:0000256" key="7">
    <source>
        <dbReference type="ARBA" id="ARBA00022977"/>
    </source>
</evidence>
<dbReference type="PANTHER" id="PTHR43322">
    <property type="entry name" value="1-D-DEOXYXYLULOSE 5-PHOSPHATE SYNTHASE-RELATED"/>
    <property type="match status" value="1"/>
</dbReference>
<dbReference type="InterPro" id="IPR005475">
    <property type="entry name" value="Transketolase-like_Pyr-bd"/>
</dbReference>
<dbReference type="GO" id="GO:0030976">
    <property type="term" value="F:thiamine pyrophosphate binding"/>
    <property type="evidence" value="ECO:0007669"/>
    <property type="project" value="UniProtKB-UniRule"/>
</dbReference>
<feature type="binding site" evidence="11">
    <location>
        <position position="175"/>
    </location>
    <ligand>
        <name>Mg(2+)</name>
        <dbReference type="ChEBI" id="CHEBI:18420"/>
    </ligand>
</feature>
<evidence type="ECO:0000256" key="5">
    <source>
        <dbReference type="ARBA" id="ARBA00022723"/>
    </source>
</evidence>
<dbReference type="Proteomes" id="UP000318199">
    <property type="component" value="Unassembled WGS sequence"/>
</dbReference>
<evidence type="ECO:0000256" key="2">
    <source>
        <dbReference type="ARBA" id="ARBA00011081"/>
    </source>
</evidence>
<proteinExistence type="inferred from homology"/>
<name>A0A562ZJP1_9BURK</name>
<dbReference type="InterPro" id="IPR033248">
    <property type="entry name" value="Transketolase_C"/>
</dbReference>
<evidence type="ECO:0000256" key="4">
    <source>
        <dbReference type="ARBA" id="ARBA00022679"/>
    </source>
</evidence>
<evidence type="ECO:0000256" key="3">
    <source>
        <dbReference type="ARBA" id="ARBA00011738"/>
    </source>
</evidence>
<dbReference type="PROSITE" id="PS00802">
    <property type="entry name" value="TRANSKETOLASE_2"/>
    <property type="match status" value="1"/>
</dbReference>
<dbReference type="SUPFAM" id="SSF52518">
    <property type="entry name" value="Thiamin diphosphate-binding fold (THDP-binding)"/>
    <property type="match status" value="2"/>
</dbReference>
<evidence type="ECO:0000259" key="12">
    <source>
        <dbReference type="SMART" id="SM00861"/>
    </source>
</evidence>
<dbReference type="EMBL" id="VOBQ01000019">
    <property type="protein sequence ID" value="TWO68535.1"/>
    <property type="molecule type" value="Genomic_DNA"/>
</dbReference>
<reference evidence="13 14" key="1">
    <citation type="submission" date="2019-07" db="EMBL/GenBank/DDBJ databases">
        <title>Caenimonas sedimenti sp. nov., isolated from activated sludge.</title>
        <authorList>
            <person name="Xu J."/>
        </authorList>
    </citation>
    <scope>NUCLEOTIDE SEQUENCE [LARGE SCALE GENOMIC DNA]</scope>
    <source>
        <strain evidence="13 14">HX-9-20</strain>
    </source>
</reference>
<dbReference type="GO" id="GO:0008661">
    <property type="term" value="F:1-deoxy-D-xylulose-5-phosphate synthase activity"/>
    <property type="evidence" value="ECO:0007669"/>
    <property type="project" value="UniProtKB-UniRule"/>
</dbReference>
<keyword evidence="7 11" id="KW-0784">Thiamine biosynthesis</keyword>
<evidence type="ECO:0000256" key="10">
    <source>
        <dbReference type="ARBA" id="ARBA00055605"/>
    </source>
</evidence>
<comment type="cofactor">
    <cofactor evidence="11">
        <name>Mg(2+)</name>
        <dbReference type="ChEBI" id="CHEBI:18420"/>
    </cofactor>
    <text evidence="11">Binds 1 Mg(2+) ion per subunit.</text>
</comment>
<evidence type="ECO:0000313" key="14">
    <source>
        <dbReference type="Proteomes" id="UP000318199"/>
    </source>
</evidence>
<keyword evidence="9 11" id="KW-0414">Isoprene biosynthesis</keyword>
<dbReference type="CDD" id="cd02007">
    <property type="entry name" value="TPP_DXS"/>
    <property type="match status" value="1"/>
</dbReference>
<dbReference type="PROSITE" id="PS00801">
    <property type="entry name" value="TRANSKETOLASE_1"/>
    <property type="match status" value="1"/>
</dbReference>
<dbReference type="Gene3D" id="3.40.50.920">
    <property type="match status" value="1"/>
</dbReference>
<sequence>MPTLLASINDPADLRRLSRLQLGPLAEELRTYVLESVARTGGHLSSNLGTVELTIALHYVFNTPHDRIVWDVGHQTYPHKILTGRRDRMDSLRQLGGLAGFPQRAESEYDTFGTAHSSTSISAALGMAVAAKQKGEQRRAIAVIGDGAMSAGMAFEALNNAGVAETDLLVILNDNDMSISPPVGALNRYLAQLMSGRFYAAAKDIGKNVLKVAPPLFELAKRFEEHAKGMVAPATLFEKFGFNYIGPIDGHDLESLIPTLENIKQLRGPQFLHVVTKKGQGYKLAEADPVAYHGPGKFDPAVGLVKSTAPAKPTFTQVFGQWLCDMAAADPRLVGITPAMREGSGMVEFHKRFPDRYHDVGIAEQHAVTFAAGLACEGLKPVVAIYSTFLQRAYDQLIHDVALQNLPVVFALDRAGLVGADGPTHAGAYDIPYLRCIPNMSIACPSDENECRLLLTTAYRQDHPVAVRYPRGAGAGATIAPGLDALPLGKGQLRREGKHVAVLAFGTLLQPALQAAERLNLTVADMRWVKPLDAELLLQLAASHDALVTLEEGAVMGGAGSAVLEALQAAGIAKPVLQLGLRDEFAPHGDPARLLSLQGLDAAGIEAAIQARFAQHLERNAPSLKVVS</sequence>
<dbReference type="Gene3D" id="3.40.50.970">
    <property type="match status" value="2"/>
</dbReference>
<dbReference type="AlphaFoldDB" id="A0A562ZJP1"/>
<comment type="similarity">
    <text evidence="2 11">Belongs to the transketolase family. DXPS subfamily.</text>
</comment>
<dbReference type="PANTHER" id="PTHR43322:SF5">
    <property type="entry name" value="1-DEOXY-D-XYLULOSE-5-PHOSPHATE SYNTHASE, CHLOROPLASTIC"/>
    <property type="match status" value="1"/>
</dbReference>
<comment type="pathway">
    <text evidence="1 11">Metabolic intermediate biosynthesis; 1-deoxy-D-xylulose 5-phosphate biosynthesis; 1-deoxy-D-xylulose 5-phosphate from D-glyceraldehyde 3-phosphate and pyruvate: step 1/1.</text>
</comment>
<dbReference type="NCBIfam" id="NF003933">
    <property type="entry name" value="PRK05444.2-2"/>
    <property type="match status" value="1"/>
</dbReference>
<dbReference type="SUPFAM" id="SSF52922">
    <property type="entry name" value="TK C-terminal domain-like"/>
    <property type="match status" value="1"/>
</dbReference>
<feature type="binding site" evidence="11">
    <location>
        <position position="146"/>
    </location>
    <ligand>
        <name>Mg(2+)</name>
        <dbReference type="ChEBI" id="CHEBI:18420"/>
    </ligand>
</feature>
<dbReference type="Pfam" id="PF02780">
    <property type="entry name" value="Transketolase_C"/>
    <property type="match status" value="1"/>
</dbReference>
<dbReference type="EC" id="2.2.1.7" evidence="11"/>
<dbReference type="GO" id="GO:0005829">
    <property type="term" value="C:cytosol"/>
    <property type="evidence" value="ECO:0007669"/>
    <property type="project" value="TreeGrafter"/>
</dbReference>
<dbReference type="InterPro" id="IPR009014">
    <property type="entry name" value="Transketo_C/PFOR_II"/>
</dbReference>
<dbReference type="GO" id="GO:0016114">
    <property type="term" value="P:terpenoid biosynthetic process"/>
    <property type="evidence" value="ECO:0007669"/>
    <property type="project" value="UniProtKB-UniRule"/>
</dbReference>
<feature type="binding site" evidence="11">
    <location>
        <position position="175"/>
    </location>
    <ligand>
        <name>thiamine diphosphate</name>
        <dbReference type="ChEBI" id="CHEBI:58937"/>
    </ligand>
</feature>
<gene>
    <name evidence="11" type="primary">dxs</name>
    <name evidence="13" type="ORF">FN976_22555</name>
</gene>
<feature type="binding site" evidence="11">
    <location>
        <begin position="147"/>
        <end position="148"/>
    </location>
    <ligand>
        <name>thiamine diphosphate</name>
        <dbReference type="ChEBI" id="CHEBI:58937"/>
    </ligand>
</feature>
<protein>
    <recommendedName>
        <fullName evidence="11">1-deoxy-D-xylulose-5-phosphate synthase</fullName>
        <ecNumber evidence="11">2.2.1.7</ecNumber>
    </recommendedName>
    <alternativeName>
        <fullName evidence="11">1-deoxyxylulose-5-phosphate synthase</fullName>
        <shortName evidence="11">DXP synthase</shortName>
        <shortName evidence="11">DXPS</shortName>
    </alternativeName>
</protein>
<evidence type="ECO:0000256" key="1">
    <source>
        <dbReference type="ARBA" id="ARBA00004980"/>
    </source>
</evidence>
<keyword evidence="5 11" id="KW-0479">Metal-binding</keyword>
<dbReference type="GO" id="GO:0009228">
    <property type="term" value="P:thiamine biosynthetic process"/>
    <property type="evidence" value="ECO:0007669"/>
    <property type="project" value="UniProtKB-UniRule"/>
</dbReference>
<comment type="function">
    <text evidence="10 11">Catalyzes the acyloin condensation reaction between C atoms 2 and 3 of pyruvate and glyceraldehyde 3-phosphate to yield 1-deoxy-D-xylulose-5-phosphate (DXP).</text>
</comment>
<dbReference type="InterPro" id="IPR049557">
    <property type="entry name" value="Transketolase_CS"/>
</dbReference>
<dbReference type="OrthoDB" id="9803371at2"/>
<keyword evidence="4 11" id="KW-0808">Transferase</keyword>